<organism evidence="4 5">
    <name type="scientific">Catellatospora citrea</name>
    <dbReference type="NCBI Taxonomy" id="53366"/>
    <lineage>
        <taxon>Bacteria</taxon>
        <taxon>Bacillati</taxon>
        <taxon>Actinomycetota</taxon>
        <taxon>Actinomycetes</taxon>
        <taxon>Micromonosporales</taxon>
        <taxon>Micromonosporaceae</taxon>
        <taxon>Catellatospora</taxon>
    </lineage>
</organism>
<dbReference type="Gene3D" id="1.10.10.10">
    <property type="entry name" value="Winged helix-like DNA-binding domain superfamily/Winged helix DNA-binding domain"/>
    <property type="match status" value="1"/>
</dbReference>
<dbReference type="Proteomes" id="UP000659904">
    <property type="component" value="Unassembled WGS sequence"/>
</dbReference>
<evidence type="ECO:0000256" key="2">
    <source>
        <dbReference type="ARBA" id="ARBA00022840"/>
    </source>
</evidence>
<comment type="caution">
    <text evidence="4">The sequence shown here is derived from an EMBL/GenBank/DDBJ whole genome shotgun (WGS) entry which is preliminary data.</text>
</comment>
<dbReference type="SUPFAM" id="SSF52540">
    <property type="entry name" value="P-loop containing nucleoside triphosphate hydrolases"/>
    <property type="match status" value="1"/>
</dbReference>
<dbReference type="SUPFAM" id="SSF48452">
    <property type="entry name" value="TPR-like"/>
    <property type="match status" value="1"/>
</dbReference>
<dbReference type="GO" id="GO:0006355">
    <property type="term" value="P:regulation of DNA-templated transcription"/>
    <property type="evidence" value="ECO:0007669"/>
    <property type="project" value="InterPro"/>
</dbReference>
<dbReference type="PRINTS" id="PR00038">
    <property type="entry name" value="HTHLUXR"/>
</dbReference>
<dbReference type="InterPro" id="IPR000792">
    <property type="entry name" value="Tscrpt_reg_LuxR_C"/>
</dbReference>
<feature type="domain" description="HTH luxR-type" evidence="3">
    <location>
        <begin position="859"/>
        <end position="924"/>
    </location>
</feature>
<protein>
    <submittedName>
        <fullName evidence="4">Helix-turn-helix transcriptional regulator</fullName>
    </submittedName>
</protein>
<dbReference type="InterPro" id="IPR041664">
    <property type="entry name" value="AAA_16"/>
</dbReference>
<dbReference type="EMBL" id="BONH01000012">
    <property type="protein sequence ID" value="GIF98228.1"/>
    <property type="molecule type" value="Genomic_DNA"/>
</dbReference>
<dbReference type="AlphaFoldDB" id="A0A8J3KG14"/>
<dbReference type="InterPro" id="IPR027417">
    <property type="entry name" value="P-loop_NTPase"/>
</dbReference>
<dbReference type="SMART" id="SM00421">
    <property type="entry name" value="HTH_LUXR"/>
    <property type="match status" value="1"/>
</dbReference>
<dbReference type="InterPro" id="IPR036388">
    <property type="entry name" value="WH-like_DNA-bd_sf"/>
</dbReference>
<name>A0A8J3KG14_9ACTN</name>
<dbReference type="GO" id="GO:0004016">
    <property type="term" value="F:adenylate cyclase activity"/>
    <property type="evidence" value="ECO:0007669"/>
    <property type="project" value="TreeGrafter"/>
</dbReference>
<dbReference type="InterPro" id="IPR011990">
    <property type="entry name" value="TPR-like_helical_dom_sf"/>
</dbReference>
<dbReference type="GO" id="GO:0003677">
    <property type="term" value="F:DNA binding"/>
    <property type="evidence" value="ECO:0007669"/>
    <property type="project" value="InterPro"/>
</dbReference>
<sequence length="930" mass="99483">MGASAVGTRSGLRGRSHELARLDQALADARAGVSAVLVLRGEPGIGKTALLEYAAAHADGFRTTGVMGVESEMTLPYASLHQLCAPLLGKLPLLPEPQRDALSAALGLRQGPPPSRFLVGLATLSLLTQAAEERPLACLVDDAQCFDEESLQAIAFVARRLTAEPIAMIFTLRSPGGDELTDLPGMTLGGLNDTDARAVLASAVPVALDPRTSDRIVAEAHGNPMALLLLPRLFSPADLAGPWPTGRRPVTDTIESAFHLRFQQLPPDSRRLLLTAAADPTADVDLLWRAAERQHIPTGAAAPAEAAGLVEFDTTVRFQHPLARSAIYQRAPAPDRRAAHQALAEATDPHTDPDRKAWHQAQAAARPDENLAATLEDCAVRAQGRGGAAAAAAFLRRSTQLTPDPARRADRALAAAQAGIDAGSLSQAHDMLAAAAAGPQDDARQARLDRLHARLAFTQRRGTDAPRLLLDAARRLAPLDALLARDTLLEAFGAALYAGRLHTGPDQPEIARAVRSAPPAPSPPRSVDVLLDALTDLTLDGYPAAADRLRQAMHTVQREQRSATPGADQRWMWLACPVTPEPLAPELWDDEAWHELATGAVTLARDAGALGVLPMALSYDACYRIHAGDLATAASLSEEAAAISTAIGSAPMVYASLLLAAWQGRESQARRLVDAARTEALTRGEGRALSIADYATAVLYNGLGRYDAALTAATQACQYDDLGLLGWALVELIEAATRSGQPRTAAAALDRLTERTQTAATPWALGIEARSRALMSSGDEADNHYRQSIKHLSRCRITVDLARARLLYGEWLRRQQRRGQSREQLRSAHETLSRIGADAFAERARHELLATGETVRKRDTSAISELTGQEAQIARLAREGRTNLEIAAHLFISPRTVEWHLSKVFTKLGITSRKQLRAAFSSSAPPLSTA</sequence>
<keyword evidence="1" id="KW-0547">Nucleotide-binding</keyword>
<dbReference type="RefSeq" id="WP_120314566.1">
    <property type="nucleotide sequence ID" value="NZ_BONH01000012.1"/>
</dbReference>
<dbReference type="GO" id="GO:0005737">
    <property type="term" value="C:cytoplasm"/>
    <property type="evidence" value="ECO:0007669"/>
    <property type="project" value="TreeGrafter"/>
</dbReference>
<dbReference type="PROSITE" id="PS50043">
    <property type="entry name" value="HTH_LUXR_2"/>
    <property type="match status" value="1"/>
</dbReference>
<keyword evidence="5" id="KW-1185">Reference proteome</keyword>
<dbReference type="PANTHER" id="PTHR16305:SF35">
    <property type="entry name" value="TRANSCRIPTIONAL ACTIVATOR DOMAIN"/>
    <property type="match status" value="1"/>
</dbReference>
<dbReference type="SUPFAM" id="SSF46894">
    <property type="entry name" value="C-terminal effector domain of the bipartite response regulators"/>
    <property type="match status" value="1"/>
</dbReference>
<reference evidence="4 5" key="1">
    <citation type="submission" date="2021-01" db="EMBL/GenBank/DDBJ databases">
        <title>Whole genome shotgun sequence of Catellatospora citrea NBRC 14495.</title>
        <authorList>
            <person name="Komaki H."/>
            <person name="Tamura T."/>
        </authorList>
    </citation>
    <scope>NUCLEOTIDE SEQUENCE [LARGE SCALE GENOMIC DNA]</scope>
    <source>
        <strain evidence="4 5">NBRC 14495</strain>
    </source>
</reference>
<dbReference type="CDD" id="cd06170">
    <property type="entry name" value="LuxR_C_like"/>
    <property type="match status" value="1"/>
</dbReference>
<evidence type="ECO:0000259" key="3">
    <source>
        <dbReference type="PROSITE" id="PS50043"/>
    </source>
</evidence>
<dbReference type="InterPro" id="IPR016032">
    <property type="entry name" value="Sig_transdc_resp-reg_C-effctor"/>
</dbReference>
<dbReference type="PANTHER" id="PTHR16305">
    <property type="entry name" value="TESTICULAR SOLUBLE ADENYLYL CYCLASE"/>
    <property type="match status" value="1"/>
</dbReference>
<accession>A0A8J3KG14</accession>
<proteinExistence type="predicted"/>
<evidence type="ECO:0000256" key="1">
    <source>
        <dbReference type="ARBA" id="ARBA00022741"/>
    </source>
</evidence>
<gene>
    <name evidence="4" type="ORF">Cci01nite_33220</name>
</gene>
<dbReference type="Pfam" id="PF13191">
    <property type="entry name" value="AAA_16"/>
    <property type="match status" value="1"/>
</dbReference>
<evidence type="ECO:0000313" key="4">
    <source>
        <dbReference type="EMBL" id="GIF98228.1"/>
    </source>
</evidence>
<dbReference type="GO" id="GO:0005524">
    <property type="term" value="F:ATP binding"/>
    <property type="evidence" value="ECO:0007669"/>
    <property type="project" value="UniProtKB-KW"/>
</dbReference>
<dbReference type="Pfam" id="PF00196">
    <property type="entry name" value="GerE"/>
    <property type="match status" value="1"/>
</dbReference>
<evidence type="ECO:0000313" key="5">
    <source>
        <dbReference type="Proteomes" id="UP000659904"/>
    </source>
</evidence>
<keyword evidence="2" id="KW-0067">ATP-binding</keyword>